<dbReference type="RefSeq" id="XP_043002592.1">
    <property type="nucleotide sequence ID" value="XM_043158994.1"/>
</dbReference>
<dbReference type="OrthoDB" id="3047345at2759"/>
<evidence type="ECO:0000259" key="2">
    <source>
        <dbReference type="PROSITE" id="PS50181"/>
    </source>
</evidence>
<gene>
    <name evidence="3" type="ORF">E1B28_002080</name>
</gene>
<dbReference type="EMBL" id="CM032190">
    <property type="protein sequence ID" value="KAG7086121.1"/>
    <property type="molecule type" value="Genomic_DNA"/>
</dbReference>
<dbReference type="Pfam" id="PF00646">
    <property type="entry name" value="F-box"/>
    <property type="match status" value="1"/>
</dbReference>
<dbReference type="InterPro" id="IPR036047">
    <property type="entry name" value="F-box-like_dom_sf"/>
</dbReference>
<evidence type="ECO:0000313" key="4">
    <source>
        <dbReference type="Proteomes" id="UP001049176"/>
    </source>
</evidence>
<proteinExistence type="predicted"/>
<reference evidence="3" key="1">
    <citation type="journal article" date="2021" name="Genome Biol. Evol.">
        <title>The assembled and annotated genome of the fairy-ring fungus Marasmius oreades.</title>
        <authorList>
            <person name="Hiltunen M."/>
            <person name="Ament-Velasquez S.L."/>
            <person name="Johannesson H."/>
        </authorList>
    </citation>
    <scope>NUCLEOTIDE SEQUENCE</scope>
    <source>
        <strain evidence="3">03SP1</strain>
    </source>
</reference>
<dbReference type="GeneID" id="66071156"/>
<comment type="caution">
    <text evidence="3">The sequence shown here is derived from an EMBL/GenBank/DDBJ whole genome shotgun (WGS) entry which is preliminary data.</text>
</comment>
<evidence type="ECO:0000256" key="1">
    <source>
        <dbReference type="SAM" id="MobiDB-lite"/>
    </source>
</evidence>
<feature type="region of interest" description="Disordered" evidence="1">
    <location>
        <begin position="1"/>
        <end position="28"/>
    </location>
</feature>
<feature type="domain" description="F-box" evidence="2">
    <location>
        <begin position="73"/>
        <end position="122"/>
    </location>
</feature>
<dbReference type="PROSITE" id="PS50181">
    <property type="entry name" value="FBOX"/>
    <property type="match status" value="1"/>
</dbReference>
<sequence length="656" mass="76549">MATRRSSRIQDKRISSNKLATQDESDDSNIEVVQARPVRKAKRAKTVGTTKQVVTNANPEVFRRTRGKHGLLEKLAKEAPLDIYLEVFKHLEPRDILHLSRTNKDFRNFLMASSSLSIWREARENVSDLPPLPIDLNEPQYASLLFGNNCYACLRSPCDNVIWECRVRCHKSCMSQLFINYNRIENRPARLNDSDLRNVIAHAPFYFGQIGKNRGRFWFIPMFERLFAKYKEIQRDQSAVRKWNEEKGRRFKLITNHVRQCLIWERKRRAGQERLRKERRQEVIERLSASGWGVEELNHNEFFLHSLLKISKPITERMWSSLEPQLVDLLQTLKDRRLKEERRRSLKSRYELLELAYEEKTCGDGLTVYPPISDFILDANIGVIDDMIWNTPHDQKLTRSDFIDALRSAGAEIAEFSRIWVEQQSQGLTKLMRRHGFKGDYDLGSTIFACVHCGDRTWTPRIFMHRCSTLNIWNNQRRWDRPEFNPLSELSCGWWRAAAFAPDVVASTKLKEIMALCGTVEAERIEDLEREDPLFECLGCKGGQSGKRCFARWMEALMHSLEGDKVVLAILDDDTKSRILALEQGHGRYCPNYVVCKHCPPDKTVFELHSSTDKLWSHLRIEHGIDHVKVKRNVDWCYGLREPVFTFRPRAVTLVG</sequence>
<organism evidence="3 4">
    <name type="scientific">Marasmius oreades</name>
    <name type="common">fairy-ring Marasmius</name>
    <dbReference type="NCBI Taxonomy" id="181124"/>
    <lineage>
        <taxon>Eukaryota</taxon>
        <taxon>Fungi</taxon>
        <taxon>Dikarya</taxon>
        <taxon>Basidiomycota</taxon>
        <taxon>Agaricomycotina</taxon>
        <taxon>Agaricomycetes</taxon>
        <taxon>Agaricomycetidae</taxon>
        <taxon>Agaricales</taxon>
        <taxon>Marasmiineae</taxon>
        <taxon>Marasmiaceae</taxon>
        <taxon>Marasmius</taxon>
    </lineage>
</organism>
<dbReference type="SUPFAM" id="SSF81383">
    <property type="entry name" value="F-box domain"/>
    <property type="match status" value="1"/>
</dbReference>
<dbReference type="Proteomes" id="UP001049176">
    <property type="component" value="Chromosome 10"/>
</dbReference>
<name>A0A9P7RMY7_9AGAR</name>
<dbReference type="InterPro" id="IPR001810">
    <property type="entry name" value="F-box_dom"/>
</dbReference>
<evidence type="ECO:0000313" key="3">
    <source>
        <dbReference type="EMBL" id="KAG7086121.1"/>
    </source>
</evidence>
<keyword evidence="4" id="KW-1185">Reference proteome</keyword>
<dbReference type="AlphaFoldDB" id="A0A9P7RMY7"/>
<accession>A0A9P7RMY7</accession>
<protein>
    <recommendedName>
        <fullName evidence="2">F-box domain-containing protein</fullName>
    </recommendedName>
</protein>
<dbReference type="KEGG" id="more:E1B28_002080"/>